<reference evidence="1" key="1">
    <citation type="journal article" date="2015" name="Nature">
        <title>Complex archaea that bridge the gap between prokaryotes and eukaryotes.</title>
        <authorList>
            <person name="Spang A."/>
            <person name="Saw J.H."/>
            <person name="Jorgensen S.L."/>
            <person name="Zaremba-Niedzwiedzka K."/>
            <person name="Martijn J."/>
            <person name="Lind A.E."/>
            <person name="van Eijk R."/>
            <person name="Schleper C."/>
            <person name="Guy L."/>
            <person name="Ettema T.J."/>
        </authorList>
    </citation>
    <scope>NUCLEOTIDE SEQUENCE</scope>
</reference>
<protein>
    <submittedName>
        <fullName evidence="1">Uncharacterized protein</fullName>
    </submittedName>
</protein>
<organism evidence="1">
    <name type="scientific">marine sediment metagenome</name>
    <dbReference type="NCBI Taxonomy" id="412755"/>
    <lineage>
        <taxon>unclassified sequences</taxon>
        <taxon>metagenomes</taxon>
        <taxon>ecological metagenomes</taxon>
    </lineage>
</organism>
<name>A0A0F9JEX9_9ZZZZ</name>
<gene>
    <name evidence="1" type="ORF">LCGC14_1833240</name>
</gene>
<comment type="caution">
    <text evidence="1">The sequence shown here is derived from an EMBL/GenBank/DDBJ whole genome shotgun (WGS) entry which is preliminary data.</text>
</comment>
<proteinExistence type="predicted"/>
<dbReference type="EMBL" id="LAZR01018137">
    <property type="protein sequence ID" value="KKL97562.1"/>
    <property type="molecule type" value="Genomic_DNA"/>
</dbReference>
<sequence>MNKPFMTIIQLSEKSEGSSLFRIVRGETEPESDPHISSCLATLGALDDSELADDSLLILLRPNSITSAQLNLIHGMLTNISELLSATGFNEDLSDLVGKSWERSLG</sequence>
<dbReference type="AlphaFoldDB" id="A0A0F9JEX9"/>
<accession>A0A0F9JEX9</accession>
<evidence type="ECO:0000313" key="1">
    <source>
        <dbReference type="EMBL" id="KKL97562.1"/>
    </source>
</evidence>